<gene>
    <name evidence="2" type="ORF">EV194_10288</name>
</gene>
<dbReference type="Gene3D" id="3.40.30.10">
    <property type="entry name" value="Glutaredoxin"/>
    <property type="match status" value="1"/>
</dbReference>
<dbReference type="EMBL" id="SLWK01000002">
    <property type="protein sequence ID" value="TCO09664.1"/>
    <property type="molecule type" value="Genomic_DNA"/>
</dbReference>
<dbReference type="InterPro" id="IPR013766">
    <property type="entry name" value="Thioredoxin_domain"/>
</dbReference>
<organism evidence="2 3">
    <name type="scientific">Natronoflexus pectinivorans</name>
    <dbReference type="NCBI Taxonomy" id="682526"/>
    <lineage>
        <taxon>Bacteria</taxon>
        <taxon>Pseudomonadati</taxon>
        <taxon>Bacteroidota</taxon>
        <taxon>Bacteroidia</taxon>
        <taxon>Marinilabiliales</taxon>
        <taxon>Marinilabiliaceae</taxon>
        <taxon>Natronoflexus</taxon>
    </lineage>
</organism>
<dbReference type="RefSeq" id="WP_132432379.1">
    <property type="nucleotide sequence ID" value="NZ_SLWK01000002.1"/>
</dbReference>
<dbReference type="CDD" id="cd02947">
    <property type="entry name" value="TRX_family"/>
    <property type="match status" value="1"/>
</dbReference>
<evidence type="ECO:0000313" key="2">
    <source>
        <dbReference type="EMBL" id="TCO09664.1"/>
    </source>
</evidence>
<proteinExistence type="predicted"/>
<keyword evidence="3" id="KW-1185">Reference proteome</keyword>
<dbReference type="SUPFAM" id="SSF52833">
    <property type="entry name" value="Thioredoxin-like"/>
    <property type="match status" value="1"/>
</dbReference>
<evidence type="ECO:0000259" key="1">
    <source>
        <dbReference type="Pfam" id="PF00085"/>
    </source>
</evidence>
<comment type="caution">
    <text evidence="2">The sequence shown here is derived from an EMBL/GenBank/DDBJ whole genome shotgun (WGS) entry which is preliminary data.</text>
</comment>
<dbReference type="InterPro" id="IPR036249">
    <property type="entry name" value="Thioredoxin-like_sf"/>
</dbReference>
<accession>A0A4R2GL35</accession>
<reference evidence="2 3" key="1">
    <citation type="submission" date="2019-03" db="EMBL/GenBank/DDBJ databases">
        <title>Genomic Encyclopedia of Type Strains, Phase IV (KMG-IV): sequencing the most valuable type-strain genomes for metagenomic binning, comparative biology and taxonomic classification.</title>
        <authorList>
            <person name="Goeker M."/>
        </authorList>
    </citation>
    <scope>NUCLEOTIDE SEQUENCE [LARGE SCALE GENOMIC DNA]</scope>
    <source>
        <strain evidence="2 3">DSM 24179</strain>
    </source>
</reference>
<name>A0A4R2GL35_9BACT</name>
<dbReference type="Pfam" id="PF00085">
    <property type="entry name" value="Thioredoxin"/>
    <property type="match status" value="1"/>
</dbReference>
<dbReference type="OrthoDB" id="411356at2"/>
<protein>
    <submittedName>
        <fullName evidence="2">Thioredoxin</fullName>
    </submittedName>
</protein>
<dbReference type="AlphaFoldDB" id="A0A4R2GL35"/>
<dbReference type="Proteomes" id="UP000295221">
    <property type="component" value="Unassembled WGS sequence"/>
</dbReference>
<sequence length="105" mass="11904">MDVSVENIIADHQAVLIYFSHEGCSVCKVLQPKIKELLDKKFPLIKMSYCDVTEAPEVAARYSVFAVPTVIIFFEGNELLRFARNMGIGQLEEALIRPYNILFGH</sequence>
<feature type="domain" description="Thioredoxin" evidence="1">
    <location>
        <begin position="7"/>
        <end position="82"/>
    </location>
</feature>
<evidence type="ECO:0000313" key="3">
    <source>
        <dbReference type="Proteomes" id="UP000295221"/>
    </source>
</evidence>